<evidence type="ECO:0000256" key="3">
    <source>
        <dbReference type="ARBA" id="ARBA00023004"/>
    </source>
</evidence>
<dbReference type="Proteomes" id="UP000094472">
    <property type="component" value="Unassembled WGS sequence"/>
</dbReference>
<keyword evidence="1 4" id="KW-0349">Heme</keyword>
<feature type="binding site" description="covalent" evidence="5">
    <location>
        <position position="81"/>
    </location>
    <ligand>
        <name>heme c</name>
        <dbReference type="ChEBI" id="CHEBI:61717"/>
    </ligand>
</feature>
<keyword evidence="4" id="KW-0813">Transport</keyword>
<dbReference type="GO" id="GO:0015945">
    <property type="term" value="P:methanol metabolic process"/>
    <property type="evidence" value="ECO:0007669"/>
    <property type="project" value="UniProtKB-UniRule"/>
</dbReference>
<dbReference type="GO" id="GO:0042597">
    <property type="term" value="C:periplasmic space"/>
    <property type="evidence" value="ECO:0007669"/>
    <property type="project" value="UniProtKB-SubCell"/>
</dbReference>
<dbReference type="RefSeq" id="WP_069441508.1">
    <property type="nucleotide sequence ID" value="NZ_LPWF01000023.1"/>
</dbReference>
<dbReference type="InterPro" id="IPR036909">
    <property type="entry name" value="Cyt_c-like_dom_sf"/>
</dbReference>
<evidence type="ECO:0000313" key="9">
    <source>
        <dbReference type="EMBL" id="ODR98285.1"/>
    </source>
</evidence>
<comment type="PTM">
    <text evidence="5">Binds 1 heme c group covalently per subunit.</text>
</comment>
<dbReference type="NCBIfam" id="TIGR03872">
    <property type="entry name" value="cytochrome_MoxG"/>
    <property type="match status" value="1"/>
</dbReference>
<evidence type="ECO:0000256" key="1">
    <source>
        <dbReference type="ARBA" id="ARBA00022617"/>
    </source>
</evidence>
<dbReference type="InterPro" id="IPR009153">
    <property type="entry name" value="Cyt_cL"/>
</dbReference>
<protein>
    <recommendedName>
        <fullName evidence="4">Cytochrome c-L</fullName>
    </recommendedName>
</protein>
<dbReference type="EMBL" id="LPWF01000023">
    <property type="protein sequence ID" value="ODR98285.1"/>
    <property type="molecule type" value="Genomic_DNA"/>
</dbReference>
<feature type="domain" description="Cytochrome c" evidence="8">
    <location>
        <begin position="68"/>
        <end position="148"/>
    </location>
</feature>
<feature type="binding site" description="covalent" evidence="5">
    <location>
        <position position="84"/>
    </location>
    <ligand>
        <name>heme c</name>
        <dbReference type="ChEBI" id="CHEBI:61717"/>
    </ligand>
</feature>
<organism evidence="9 10">
    <name type="scientific">Methyloceanibacter superfactus</name>
    <dbReference type="NCBI Taxonomy" id="1774969"/>
    <lineage>
        <taxon>Bacteria</taxon>
        <taxon>Pseudomonadati</taxon>
        <taxon>Pseudomonadota</taxon>
        <taxon>Alphaproteobacteria</taxon>
        <taxon>Hyphomicrobiales</taxon>
        <taxon>Hyphomicrobiaceae</taxon>
        <taxon>Methyloceanibacter</taxon>
    </lineage>
</organism>
<name>A0A1E3VXK2_9HYPH</name>
<evidence type="ECO:0000256" key="6">
    <source>
        <dbReference type="PIRSR" id="PIRSR000008-2"/>
    </source>
</evidence>
<dbReference type="GO" id="GO:0020037">
    <property type="term" value="F:heme binding"/>
    <property type="evidence" value="ECO:0007669"/>
    <property type="project" value="UniProtKB-UniRule"/>
</dbReference>
<accession>A0A1E3VXK2</accession>
<keyword evidence="4" id="KW-0485">Methanol utilization</keyword>
<evidence type="ECO:0000313" key="10">
    <source>
        <dbReference type="Proteomes" id="UP000094472"/>
    </source>
</evidence>
<dbReference type="SUPFAM" id="SSF46626">
    <property type="entry name" value="Cytochrome c"/>
    <property type="match status" value="1"/>
</dbReference>
<dbReference type="GO" id="GO:0005506">
    <property type="term" value="F:iron ion binding"/>
    <property type="evidence" value="ECO:0007669"/>
    <property type="project" value="UniProtKB-UniRule"/>
</dbReference>
<gene>
    <name evidence="9" type="ORF">AUC69_10405</name>
</gene>
<keyword evidence="3 4" id="KW-0408">Iron</keyword>
<proteinExistence type="predicted"/>
<feature type="binding site" description="axial binding residue" evidence="6">
    <location>
        <position position="85"/>
    </location>
    <ligand>
        <name>heme c</name>
        <dbReference type="ChEBI" id="CHEBI:61717"/>
    </ligand>
    <ligandPart>
        <name>Fe</name>
        <dbReference type="ChEBI" id="CHEBI:18248"/>
    </ligandPart>
</feature>
<keyword evidence="4" id="KW-0574">Periplasm</keyword>
<comment type="subcellular location">
    <subcellularLocation>
        <location evidence="4">Periplasm</location>
    </subcellularLocation>
</comment>
<dbReference type="InterPro" id="IPR009056">
    <property type="entry name" value="Cyt_c-like_dom"/>
</dbReference>
<keyword evidence="2 4" id="KW-0479">Metal-binding</keyword>
<dbReference type="Gene3D" id="1.10.760.10">
    <property type="entry name" value="Cytochrome c-like domain"/>
    <property type="match status" value="1"/>
</dbReference>
<keyword evidence="10" id="KW-1185">Reference proteome</keyword>
<evidence type="ECO:0000256" key="5">
    <source>
        <dbReference type="PIRSR" id="PIRSR000008-1"/>
    </source>
</evidence>
<evidence type="ECO:0000256" key="7">
    <source>
        <dbReference type="SAM" id="SignalP"/>
    </source>
</evidence>
<dbReference type="GO" id="GO:0009055">
    <property type="term" value="F:electron transfer activity"/>
    <property type="evidence" value="ECO:0007669"/>
    <property type="project" value="UniProtKB-UniRule"/>
</dbReference>
<feature type="signal peptide" evidence="7">
    <location>
        <begin position="1"/>
        <end position="23"/>
    </location>
</feature>
<dbReference type="PIRSF" id="PIRSF000008">
    <property type="entry name" value="Cytochrome_c551i"/>
    <property type="match status" value="1"/>
</dbReference>
<comment type="function">
    <text evidence="4">Electron acceptor for MDH. Acts in methanol oxidation.</text>
</comment>
<evidence type="ECO:0000259" key="8">
    <source>
        <dbReference type="PROSITE" id="PS51007"/>
    </source>
</evidence>
<dbReference type="OrthoDB" id="9779283at2"/>
<evidence type="ECO:0000256" key="2">
    <source>
        <dbReference type="ARBA" id="ARBA00022723"/>
    </source>
</evidence>
<comment type="caution">
    <text evidence="9">The sequence shown here is derived from an EMBL/GenBank/DDBJ whole genome shotgun (WGS) entry which is preliminary data.</text>
</comment>
<evidence type="ECO:0000256" key="4">
    <source>
        <dbReference type="PIRNR" id="PIRNR000008"/>
    </source>
</evidence>
<dbReference type="AlphaFoldDB" id="A0A1E3VXK2"/>
<feature type="chain" id="PRO_5009138721" description="Cytochrome c-L" evidence="7">
    <location>
        <begin position="24"/>
        <end position="188"/>
    </location>
</feature>
<keyword evidence="4" id="KW-0249">Electron transport</keyword>
<reference evidence="9 10" key="1">
    <citation type="journal article" date="2016" name="Environ. Microbiol.">
        <title>New Methyloceanibacter diversity from North Sea sediments includes methanotroph containing solely the soluble methane monooxygenase.</title>
        <authorList>
            <person name="Vekeman B."/>
            <person name="Kerckhof F.M."/>
            <person name="Cremers G."/>
            <person name="de Vos P."/>
            <person name="Vandamme P."/>
            <person name="Boon N."/>
            <person name="Op den Camp H.J."/>
            <person name="Heylen K."/>
        </authorList>
    </citation>
    <scope>NUCLEOTIDE SEQUENCE [LARGE SCALE GENOMIC DNA]</scope>
    <source>
        <strain evidence="9 10">R-67175</strain>
    </source>
</reference>
<dbReference type="PROSITE" id="PS51007">
    <property type="entry name" value="CYTC"/>
    <property type="match status" value="1"/>
</dbReference>
<sequence length="188" mass="20810">MRKFVKFAAVVVAFAFIPMLAVAQQIDLVHTITGMPLDLSLSPKEGQDTPAVKQFLKTGHNPYNQVESCMHEAEEMFLTACSGCHGHVGEGKIGPGLNDNYWTYPKNTTDKGLFETIYGGARGQMGPQGSLRTMDEMLLAIAWIRHFYKDSPEDADWLTDEQKAAFVPYDPENPVSPTETLVCEIPAQ</sequence>
<dbReference type="STRING" id="1774969.AUC69_10405"/>
<dbReference type="Pfam" id="PF13442">
    <property type="entry name" value="Cytochrome_CBB3"/>
    <property type="match status" value="1"/>
</dbReference>
<keyword evidence="7" id="KW-0732">Signal</keyword>